<dbReference type="InterPro" id="IPR036597">
    <property type="entry name" value="Fido-like_dom_sf"/>
</dbReference>
<dbReference type="EMBL" id="ML119728">
    <property type="protein sequence ID" value="RPA77336.1"/>
    <property type="molecule type" value="Genomic_DNA"/>
</dbReference>
<name>A0A3N4HW65_ASCIM</name>
<dbReference type="Gene3D" id="1.10.3290.10">
    <property type="entry name" value="Fido-like domain"/>
    <property type="match status" value="1"/>
</dbReference>
<evidence type="ECO:0000256" key="1">
    <source>
        <dbReference type="SAM" id="MobiDB-lite"/>
    </source>
</evidence>
<evidence type="ECO:0000313" key="2">
    <source>
        <dbReference type="EMBL" id="RPA77336.1"/>
    </source>
</evidence>
<accession>A0A3N4HW65</accession>
<feature type="compositionally biased region" description="Acidic residues" evidence="1">
    <location>
        <begin position="506"/>
        <end position="534"/>
    </location>
</feature>
<organism evidence="2 3">
    <name type="scientific">Ascobolus immersus RN42</name>
    <dbReference type="NCBI Taxonomy" id="1160509"/>
    <lineage>
        <taxon>Eukaryota</taxon>
        <taxon>Fungi</taxon>
        <taxon>Dikarya</taxon>
        <taxon>Ascomycota</taxon>
        <taxon>Pezizomycotina</taxon>
        <taxon>Pezizomycetes</taxon>
        <taxon>Pezizales</taxon>
        <taxon>Ascobolaceae</taxon>
        <taxon>Ascobolus</taxon>
    </lineage>
</organism>
<feature type="compositionally biased region" description="Basic and acidic residues" evidence="1">
    <location>
        <begin position="442"/>
        <end position="459"/>
    </location>
</feature>
<protein>
    <submittedName>
        <fullName evidence="2">Uncharacterized protein</fullName>
    </submittedName>
</protein>
<proteinExistence type="predicted"/>
<feature type="region of interest" description="Disordered" evidence="1">
    <location>
        <begin position="501"/>
        <end position="534"/>
    </location>
</feature>
<dbReference type="AlphaFoldDB" id="A0A3N4HW65"/>
<dbReference type="OrthoDB" id="439046at2759"/>
<keyword evidence="3" id="KW-1185">Reference proteome</keyword>
<feature type="region of interest" description="Disordered" evidence="1">
    <location>
        <begin position="429"/>
        <end position="459"/>
    </location>
</feature>
<gene>
    <name evidence="2" type="ORF">BJ508DRAFT_417159</name>
</gene>
<sequence>MLEMLRLSPNTHAAITWLFEAFEDFNRADVAVTVALCYWRLGDEPGALRMLKRAKGLCESTDSDPVVDAAIGLVEAFIDRFVGLEDEKWHAQAREAGIIPWTGLIPLPEEFEPSPSLARRCTRVLQEWNELQTREFTEVELEGKTPERHVLERYQRAASIWSNETDGLFVLKEAAKERLTRTGFQLAEGIQISHKGTIFNSDNRRIVKDILKETCNLFDFLDNMIKFQVPALTQVSLFKLQARFANKTRLTVITDHEWEENMVCSINPIERYRISTVMSSQEVFSKIQHCPRWDIETTLALLSNHLDANLFDATFSLNPLPQYVLTCSWLLANLYRIQPFEHSEPRLYRLLASIPLRKAGFPPLTILPNQAYIDAHHSAIRIAISTGDFEPLALSILKNISACMSFAASNLGKRFEDRHYRWPSTWDTNEELGYSSDEEEREAERKKAEREASGGDEDITRLEEFMKKELAKVVGEDVVRRVTFNKDGEFDETEVMKVVSRQGEGWDGDLGENWDEEEDDEAEEKNETDDVWEGDLEKLDLGYGERWKLTEKGGRGRGHGKELLEKFKENDEDEEDFDRFYKDN</sequence>
<reference evidence="2 3" key="1">
    <citation type="journal article" date="2018" name="Nat. Ecol. Evol.">
        <title>Pezizomycetes genomes reveal the molecular basis of ectomycorrhizal truffle lifestyle.</title>
        <authorList>
            <person name="Murat C."/>
            <person name="Payen T."/>
            <person name="Noel B."/>
            <person name="Kuo A."/>
            <person name="Morin E."/>
            <person name="Chen J."/>
            <person name="Kohler A."/>
            <person name="Krizsan K."/>
            <person name="Balestrini R."/>
            <person name="Da Silva C."/>
            <person name="Montanini B."/>
            <person name="Hainaut M."/>
            <person name="Levati E."/>
            <person name="Barry K.W."/>
            <person name="Belfiori B."/>
            <person name="Cichocki N."/>
            <person name="Clum A."/>
            <person name="Dockter R.B."/>
            <person name="Fauchery L."/>
            <person name="Guy J."/>
            <person name="Iotti M."/>
            <person name="Le Tacon F."/>
            <person name="Lindquist E.A."/>
            <person name="Lipzen A."/>
            <person name="Malagnac F."/>
            <person name="Mello A."/>
            <person name="Molinier V."/>
            <person name="Miyauchi S."/>
            <person name="Poulain J."/>
            <person name="Riccioni C."/>
            <person name="Rubini A."/>
            <person name="Sitrit Y."/>
            <person name="Splivallo R."/>
            <person name="Traeger S."/>
            <person name="Wang M."/>
            <person name="Zifcakova L."/>
            <person name="Wipf D."/>
            <person name="Zambonelli A."/>
            <person name="Paolocci F."/>
            <person name="Nowrousian M."/>
            <person name="Ottonello S."/>
            <person name="Baldrian P."/>
            <person name="Spatafora J.W."/>
            <person name="Henrissat B."/>
            <person name="Nagy L.G."/>
            <person name="Aury J.M."/>
            <person name="Wincker P."/>
            <person name="Grigoriev I.V."/>
            <person name="Bonfante P."/>
            <person name="Martin F.M."/>
        </authorList>
    </citation>
    <scope>NUCLEOTIDE SEQUENCE [LARGE SCALE GENOMIC DNA]</scope>
    <source>
        <strain evidence="2 3">RN42</strain>
    </source>
</reference>
<evidence type="ECO:0000313" key="3">
    <source>
        <dbReference type="Proteomes" id="UP000275078"/>
    </source>
</evidence>
<dbReference type="Proteomes" id="UP000275078">
    <property type="component" value="Unassembled WGS sequence"/>
</dbReference>